<reference evidence="3" key="1">
    <citation type="submission" date="2020-09" db="EMBL/GenBank/DDBJ databases">
        <authorList>
            <person name="Kikuchi T."/>
        </authorList>
    </citation>
    <scope>NUCLEOTIDE SEQUENCE</scope>
    <source>
        <strain evidence="3">SH1</strain>
    </source>
</reference>
<proteinExistence type="predicted"/>
<sequence>MPKKATQEQKPQTSQAPDDEYEETIVVADLNGVLDVDSVNRAFRNGNISLRFANTDRPLVQVGQSVFAGEWNETMGTDIIFQKNGKDQDNNYEFLAKSSTRLSTNKAIVSCSNESKE</sequence>
<dbReference type="Pfam" id="PF10419">
    <property type="entry name" value="TFIIIC_sub6"/>
    <property type="match status" value="1"/>
</dbReference>
<feature type="region of interest" description="Disordered" evidence="1">
    <location>
        <begin position="1"/>
        <end position="21"/>
    </location>
</feature>
<dbReference type="Gene3D" id="2.60.40.4370">
    <property type="match status" value="1"/>
</dbReference>
<name>A0A811JTU1_9BILA</name>
<dbReference type="InterPro" id="IPR042771">
    <property type="entry name" value="GTF3C6-like"/>
</dbReference>
<dbReference type="InterPro" id="IPR019481">
    <property type="entry name" value="TFIIIC_triple_barrel"/>
</dbReference>
<organism evidence="3 4">
    <name type="scientific">Bursaphelenchus okinawaensis</name>
    <dbReference type="NCBI Taxonomy" id="465554"/>
    <lineage>
        <taxon>Eukaryota</taxon>
        <taxon>Metazoa</taxon>
        <taxon>Ecdysozoa</taxon>
        <taxon>Nematoda</taxon>
        <taxon>Chromadorea</taxon>
        <taxon>Rhabditida</taxon>
        <taxon>Tylenchina</taxon>
        <taxon>Tylenchomorpha</taxon>
        <taxon>Aphelenchoidea</taxon>
        <taxon>Aphelenchoididae</taxon>
        <taxon>Bursaphelenchus</taxon>
    </lineage>
</organism>
<dbReference type="OrthoDB" id="1877767at2759"/>
<comment type="caution">
    <text evidence="3">The sequence shown here is derived from an EMBL/GenBank/DDBJ whole genome shotgun (WGS) entry which is preliminary data.</text>
</comment>
<dbReference type="Proteomes" id="UP000783686">
    <property type="component" value="Unassembled WGS sequence"/>
</dbReference>
<gene>
    <name evidence="3" type="ORF">BOKJ2_LOCUS1407</name>
</gene>
<evidence type="ECO:0000256" key="1">
    <source>
        <dbReference type="SAM" id="MobiDB-lite"/>
    </source>
</evidence>
<evidence type="ECO:0000313" key="3">
    <source>
        <dbReference type="EMBL" id="CAD5206723.1"/>
    </source>
</evidence>
<feature type="domain" description="Transcription factor TFIIIC triple barrel" evidence="2">
    <location>
        <begin position="20"/>
        <end position="107"/>
    </location>
</feature>
<dbReference type="PANTHER" id="PTHR21860">
    <property type="entry name" value="TRANSCRIPTION INITIATION FACTOR IIIC TFIIIC , POLYPEPTIDE 6-RELATED"/>
    <property type="match status" value="1"/>
</dbReference>
<protein>
    <recommendedName>
        <fullName evidence="2">Transcription factor TFIIIC triple barrel domain-containing protein</fullName>
    </recommendedName>
</protein>
<accession>A0A811JTU1</accession>
<dbReference type="GO" id="GO:0000127">
    <property type="term" value="C:transcription factor TFIIIC complex"/>
    <property type="evidence" value="ECO:0007669"/>
    <property type="project" value="TreeGrafter"/>
</dbReference>
<dbReference type="Proteomes" id="UP000614601">
    <property type="component" value="Unassembled WGS sequence"/>
</dbReference>
<evidence type="ECO:0000259" key="2">
    <source>
        <dbReference type="Pfam" id="PF10419"/>
    </source>
</evidence>
<dbReference type="GO" id="GO:0006383">
    <property type="term" value="P:transcription by RNA polymerase III"/>
    <property type="evidence" value="ECO:0007669"/>
    <property type="project" value="InterPro"/>
</dbReference>
<evidence type="ECO:0000313" key="4">
    <source>
        <dbReference type="Proteomes" id="UP000614601"/>
    </source>
</evidence>
<dbReference type="EMBL" id="CAJFDH010000001">
    <property type="protein sequence ID" value="CAD5206723.1"/>
    <property type="molecule type" value="Genomic_DNA"/>
</dbReference>
<dbReference type="EMBL" id="CAJFCW020000001">
    <property type="protein sequence ID" value="CAG9082906.1"/>
    <property type="molecule type" value="Genomic_DNA"/>
</dbReference>
<keyword evidence="4" id="KW-1185">Reference proteome</keyword>
<dbReference type="AlphaFoldDB" id="A0A811JTU1"/>
<dbReference type="PANTHER" id="PTHR21860:SF2">
    <property type="entry name" value="GENERAL TRANSCRIPTION FACTOR 3C POLYPEPTIDE 6"/>
    <property type="match status" value="1"/>
</dbReference>